<keyword evidence="1" id="KW-0732">Signal</keyword>
<dbReference type="RefSeq" id="WP_315999650.1">
    <property type="nucleotide sequence ID" value="NZ_JAWDJT010000013.1"/>
</dbReference>
<gene>
    <name evidence="2" type="ORF">ROI90_17470</name>
</gene>
<comment type="caution">
    <text evidence="2">The sequence shown here is derived from an EMBL/GenBank/DDBJ whole genome shotgun (WGS) entry which is preliminary data.</text>
</comment>
<accession>A0ABU3TLE8</accession>
<reference evidence="2 3" key="1">
    <citation type="submission" date="2023-10" db="EMBL/GenBank/DDBJ databases">
        <title>Hymenobacter endophyticus sp. nov., an isolate from the leaf tissues of wheat.</title>
        <authorList>
            <person name="Dai Y."/>
        </authorList>
    </citation>
    <scope>NUCLEOTIDE SEQUENCE [LARGE SCALE GENOMIC DNA]</scope>
    <source>
        <strain evidence="2 3">ZK17L-C2</strain>
    </source>
</reference>
<dbReference type="Proteomes" id="UP001250698">
    <property type="component" value="Unassembled WGS sequence"/>
</dbReference>
<evidence type="ECO:0000313" key="3">
    <source>
        <dbReference type="Proteomes" id="UP001250698"/>
    </source>
</evidence>
<proteinExistence type="predicted"/>
<name>A0ABU3TLE8_9BACT</name>
<dbReference type="EMBL" id="JAWDJT010000013">
    <property type="protein sequence ID" value="MDU0372201.1"/>
    <property type="molecule type" value="Genomic_DNA"/>
</dbReference>
<sequence length="165" mass="18405">MQRALLLLPLLALATLGAQAQTVTDATRTGAALDSLMQAANVVRQQALARSYKVETNAPHLGRRNQRTKGFDASYSGNSVWRKKMTTRRNNTIMEVFTVYQEGNKILQERRTNGIIQYLWVRTAPGKSSGSAVSTSEALYLRSGYLHWNGRQYLLPTLSLAAFTR</sequence>
<protein>
    <submittedName>
        <fullName evidence="2">Uncharacterized protein</fullName>
    </submittedName>
</protein>
<evidence type="ECO:0000313" key="2">
    <source>
        <dbReference type="EMBL" id="MDU0372201.1"/>
    </source>
</evidence>
<feature type="signal peptide" evidence="1">
    <location>
        <begin position="1"/>
        <end position="20"/>
    </location>
</feature>
<keyword evidence="3" id="KW-1185">Reference proteome</keyword>
<feature type="chain" id="PRO_5045843606" evidence="1">
    <location>
        <begin position="21"/>
        <end position="165"/>
    </location>
</feature>
<evidence type="ECO:0000256" key="1">
    <source>
        <dbReference type="SAM" id="SignalP"/>
    </source>
</evidence>
<organism evidence="2 3">
    <name type="scientific">Hymenobacter endophyticus</name>
    <dbReference type="NCBI Taxonomy" id="3076335"/>
    <lineage>
        <taxon>Bacteria</taxon>
        <taxon>Pseudomonadati</taxon>
        <taxon>Bacteroidota</taxon>
        <taxon>Cytophagia</taxon>
        <taxon>Cytophagales</taxon>
        <taxon>Hymenobacteraceae</taxon>
        <taxon>Hymenobacter</taxon>
    </lineage>
</organism>